<reference evidence="1" key="1">
    <citation type="submission" date="2018-01" db="EMBL/GenBank/DDBJ databases">
        <title>An insight into the sialome of Amazonian anophelines.</title>
        <authorList>
            <person name="Ribeiro J.M."/>
            <person name="Scarpassa V."/>
            <person name="Calvo E."/>
        </authorList>
    </citation>
    <scope>NUCLEOTIDE SEQUENCE</scope>
    <source>
        <tissue evidence="1">Salivary glands</tissue>
    </source>
</reference>
<evidence type="ECO:0000313" key="1">
    <source>
        <dbReference type="EMBL" id="MBW47662.1"/>
    </source>
</evidence>
<sequence>MGRQWQRWWRFSFIVNTFPSHGEHPEGDGCVNVLHGYLLRGAYARLVGQLRGFTVLGASTATVVQQSDGQC</sequence>
<accession>A0A2M4B3W8</accession>
<dbReference type="EMBL" id="GGFK01014341">
    <property type="protein sequence ID" value="MBW47662.1"/>
    <property type="molecule type" value="Transcribed_RNA"/>
</dbReference>
<organism evidence="1">
    <name type="scientific">Anopheles triannulatus</name>
    <dbReference type="NCBI Taxonomy" id="58253"/>
    <lineage>
        <taxon>Eukaryota</taxon>
        <taxon>Metazoa</taxon>
        <taxon>Ecdysozoa</taxon>
        <taxon>Arthropoda</taxon>
        <taxon>Hexapoda</taxon>
        <taxon>Insecta</taxon>
        <taxon>Pterygota</taxon>
        <taxon>Neoptera</taxon>
        <taxon>Endopterygota</taxon>
        <taxon>Diptera</taxon>
        <taxon>Nematocera</taxon>
        <taxon>Culicoidea</taxon>
        <taxon>Culicidae</taxon>
        <taxon>Anophelinae</taxon>
        <taxon>Anopheles</taxon>
    </lineage>
</organism>
<name>A0A2M4B3W8_9DIPT</name>
<dbReference type="AlphaFoldDB" id="A0A2M4B3W8"/>
<protein>
    <submittedName>
        <fullName evidence="1">Putative secreted protein</fullName>
    </submittedName>
</protein>
<proteinExistence type="predicted"/>